<dbReference type="EMBL" id="SMLW01000535">
    <property type="protein sequence ID" value="MTI25719.1"/>
    <property type="molecule type" value="Genomic_DNA"/>
</dbReference>
<keyword evidence="2" id="KW-1185">Reference proteome</keyword>
<proteinExistence type="predicted"/>
<gene>
    <name evidence="1" type="ORF">E1163_12255</name>
</gene>
<name>A0ABW9RNK3_9BACT</name>
<protein>
    <recommendedName>
        <fullName evidence="3">Type II toxin-antitoxin system RelE/ParE family toxin</fullName>
    </recommendedName>
</protein>
<dbReference type="RefSeq" id="WP_343033823.1">
    <property type="nucleotide sequence ID" value="NZ_BAAAFL010000024.1"/>
</dbReference>
<reference evidence="1 2" key="1">
    <citation type="submission" date="2019-02" db="EMBL/GenBank/DDBJ databases">
        <authorList>
            <person name="Goldberg S.R."/>
            <person name="Haltli B.A."/>
            <person name="Correa H."/>
            <person name="Russell K.G."/>
        </authorList>
    </citation>
    <scope>NUCLEOTIDE SEQUENCE [LARGE SCALE GENOMIC DNA]</scope>
    <source>
        <strain evidence="1 2">JCM 16186</strain>
    </source>
</reference>
<organism evidence="1 2">
    <name type="scientific">Fulvivirga kasyanovii</name>
    <dbReference type="NCBI Taxonomy" id="396812"/>
    <lineage>
        <taxon>Bacteria</taxon>
        <taxon>Pseudomonadati</taxon>
        <taxon>Bacteroidota</taxon>
        <taxon>Cytophagia</taxon>
        <taxon>Cytophagales</taxon>
        <taxon>Fulvivirgaceae</taxon>
        <taxon>Fulvivirga</taxon>
    </lineage>
</organism>
<evidence type="ECO:0000313" key="2">
    <source>
        <dbReference type="Proteomes" id="UP000798808"/>
    </source>
</evidence>
<dbReference type="Pfam" id="PF05973">
    <property type="entry name" value="Gp49"/>
    <property type="match status" value="1"/>
</dbReference>
<dbReference type="Proteomes" id="UP000798808">
    <property type="component" value="Unassembled WGS sequence"/>
</dbReference>
<comment type="caution">
    <text evidence="1">The sequence shown here is derived from an EMBL/GenBank/DDBJ whole genome shotgun (WGS) entry which is preliminary data.</text>
</comment>
<evidence type="ECO:0008006" key="3">
    <source>
        <dbReference type="Google" id="ProtNLM"/>
    </source>
</evidence>
<dbReference type="InterPro" id="IPR009241">
    <property type="entry name" value="HigB-like"/>
</dbReference>
<sequence length="61" mass="7426">MWESRTLFKKTYYRLFAFWDKTENTETLVLTTHGLVKKTGKTPKGEIEHAEQIRKRYFENK</sequence>
<accession>A0ABW9RNK3</accession>
<evidence type="ECO:0000313" key="1">
    <source>
        <dbReference type="EMBL" id="MTI25719.1"/>
    </source>
</evidence>